<evidence type="ECO:0000313" key="2">
    <source>
        <dbReference type="Proteomes" id="UP000177625"/>
    </source>
</evidence>
<dbReference type="AlphaFoldDB" id="A0A1E1MI28"/>
<organism evidence="1 2">
    <name type="scientific">Rhynchosporium secalis</name>
    <name type="common">Barley scald fungus</name>
    <dbReference type="NCBI Taxonomy" id="38038"/>
    <lineage>
        <taxon>Eukaryota</taxon>
        <taxon>Fungi</taxon>
        <taxon>Dikarya</taxon>
        <taxon>Ascomycota</taxon>
        <taxon>Pezizomycotina</taxon>
        <taxon>Leotiomycetes</taxon>
        <taxon>Helotiales</taxon>
        <taxon>Ploettnerulaceae</taxon>
        <taxon>Rhynchosporium</taxon>
    </lineage>
</organism>
<keyword evidence="2" id="KW-1185">Reference proteome</keyword>
<evidence type="ECO:0000313" key="1">
    <source>
        <dbReference type="EMBL" id="CZT48760.1"/>
    </source>
</evidence>
<protein>
    <submittedName>
        <fullName evidence="1">Uncharacterized protein</fullName>
    </submittedName>
</protein>
<accession>A0A1E1MI28</accession>
<reference evidence="2" key="1">
    <citation type="submission" date="2016-03" db="EMBL/GenBank/DDBJ databases">
        <authorList>
            <person name="Guldener U."/>
        </authorList>
    </citation>
    <scope>NUCLEOTIDE SEQUENCE [LARGE SCALE GENOMIC DNA]</scope>
</reference>
<proteinExistence type="predicted"/>
<dbReference type="EMBL" id="FJVC01000348">
    <property type="protein sequence ID" value="CZT48760.1"/>
    <property type="molecule type" value="Genomic_DNA"/>
</dbReference>
<dbReference type="Proteomes" id="UP000177625">
    <property type="component" value="Unassembled WGS sequence"/>
</dbReference>
<sequence>MALPIHAAGFGTLAVLEANSILSNILSLIYKPLKSVDLSKFTRKIRVVLTPVLDINVMQVSHNMTSASTQALARVISVDGGMICMSINNRYCNEAIWVENVTLACLGSIDWSRFTEVKFEYPRLQAIVVPKLFPTVPGGTCGTYFLSKALISSSRYPTMPIFELYWDTFFLTINVMTTAEYRSAIRDL</sequence>
<gene>
    <name evidence="1" type="ORF">RSE6_09507</name>
</gene>
<name>A0A1E1MI28_RHYSE</name>